<organism evidence="13 14">
    <name type="scientific">Pocillopora meandrina</name>
    <dbReference type="NCBI Taxonomy" id="46732"/>
    <lineage>
        <taxon>Eukaryota</taxon>
        <taxon>Metazoa</taxon>
        <taxon>Cnidaria</taxon>
        <taxon>Anthozoa</taxon>
        <taxon>Hexacorallia</taxon>
        <taxon>Scleractinia</taxon>
        <taxon>Astrocoeniina</taxon>
        <taxon>Pocilloporidae</taxon>
        <taxon>Pocillopora</taxon>
    </lineage>
</organism>
<protein>
    <recommendedName>
        <fullName evidence="12">G-protein coupled receptors family 1 profile domain-containing protein</fullName>
    </recommendedName>
</protein>
<evidence type="ECO:0000256" key="8">
    <source>
        <dbReference type="ARBA" id="ARBA00023170"/>
    </source>
</evidence>
<evidence type="ECO:0000256" key="3">
    <source>
        <dbReference type="ARBA" id="ARBA00022692"/>
    </source>
</evidence>
<dbReference type="PROSITE" id="PS50262">
    <property type="entry name" value="G_PROTEIN_RECEP_F1_2"/>
    <property type="match status" value="1"/>
</dbReference>
<dbReference type="Proteomes" id="UP001159428">
    <property type="component" value="Unassembled WGS sequence"/>
</dbReference>
<keyword evidence="5 10" id="KW-0297">G-protein coupled receptor</keyword>
<comment type="similarity">
    <text evidence="10">Belongs to the G-protein coupled receptor 1 family.</text>
</comment>
<evidence type="ECO:0000256" key="6">
    <source>
        <dbReference type="ARBA" id="ARBA00023136"/>
    </source>
</evidence>
<feature type="transmembrane region" description="Helical" evidence="11">
    <location>
        <begin position="184"/>
        <end position="204"/>
    </location>
</feature>
<evidence type="ECO:0000256" key="10">
    <source>
        <dbReference type="RuleBase" id="RU000688"/>
    </source>
</evidence>
<dbReference type="PANTHER" id="PTHR24248">
    <property type="entry name" value="ADRENERGIC RECEPTOR-RELATED G-PROTEIN COUPLED RECEPTOR"/>
    <property type="match status" value="1"/>
</dbReference>
<feature type="transmembrane region" description="Helical" evidence="11">
    <location>
        <begin position="143"/>
        <end position="164"/>
    </location>
</feature>
<evidence type="ECO:0000256" key="11">
    <source>
        <dbReference type="SAM" id="Phobius"/>
    </source>
</evidence>
<keyword evidence="8 10" id="KW-0675">Receptor</keyword>
<keyword evidence="9 10" id="KW-0807">Transducer</keyword>
<evidence type="ECO:0000313" key="14">
    <source>
        <dbReference type="Proteomes" id="UP001159428"/>
    </source>
</evidence>
<keyword evidence="3 10" id="KW-0812">Transmembrane</keyword>
<feature type="transmembrane region" description="Helical" evidence="11">
    <location>
        <begin position="105"/>
        <end position="122"/>
    </location>
</feature>
<keyword evidence="6 11" id="KW-0472">Membrane</keyword>
<dbReference type="PRINTS" id="PR00237">
    <property type="entry name" value="GPCRRHODOPSN"/>
</dbReference>
<dbReference type="InterPro" id="IPR000276">
    <property type="entry name" value="GPCR_Rhodpsn"/>
</dbReference>
<dbReference type="EMBL" id="CALNXJ010000010">
    <property type="protein sequence ID" value="CAH3106745.1"/>
    <property type="molecule type" value="Genomic_DNA"/>
</dbReference>
<dbReference type="Gene3D" id="1.20.1070.10">
    <property type="entry name" value="Rhodopsin 7-helix transmembrane proteins"/>
    <property type="match status" value="1"/>
</dbReference>
<feature type="transmembrane region" description="Helical" evidence="11">
    <location>
        <begin position="64"/>
        <end position="85"/>
    </location>
</feature>
<sequence length="329" mass="37758">MASLNQNSSESFTSGIEYNCNKTQEAIFLVLYAVVGIVMFFGNSFVCVVFLASRKLRHSFMNMFLLSLSASDILMAAFVIPFYTVHCFRDCPHSLTSYCWLLRKARDFVLAATTLNICAITYDRFLAILRPLQYGAKMTRLRVGVILTAVWLIPAVVAATRNAWNQRTDDNAQRHLKVKLYDTFVVIIPVLLFQIGIVTVNIQIIRNIHKHEQAAKICGALHSPDQQKKDLREISRLRKGTTSCVIVVMTFVICWLPKTVHNFSYIVDSPDPLLSSPLFFRICFIFLFIQSSFNPFIYTVYRAQFRKATRDIITRFYLGPKQQKNNSYL</sequence>
<dbReference type="GO" id="GO:0005886">
    <property type="term" value="C:plasma membrane"/>
    <property type="evidence" value="ECO:0007669"/>
    <property type="project" value="UniProtKB-SubCell"/>
</dbReference>
<dbReference type="AlphaFoldDB" id="A0AAU9W9L9"/>
<feature type="transmembrane region" description="Helical" evidence="11">
    <location>
        <begin position="26"/>
        <end position="52"/>
    </location>
</feature>
<keyword evidence="2" id="KW-1003">Cell membrane</keyword>
<evidence type="ECO:0000256" key="7">
    <source>
        <dbReference type="ARBA" id="ARBA00023157"/>
    </source>
</evidence>
<dbReference type="Pfam" id="PF00001">
    <property type="entry name" value="7tm_1"/>
    <property type="match status" value="1"/>
</dbReference>
<comment type="caution">
    <text evidence="13">The sequence shown here is derived from an EMBL/GenBank/DDBJ whole genome shotgun (WGS) entry which is preliminary data.</text>
</comment>
<evidence type="ECO:0000256" key="2">
    <source>
        <dbReference type="ARBA" id="ARBA00022475"/>
    </source>
</evidence>
<comment type="subcellular location">
    <subcellularLocation>
        <location evidence="1">Cell membrane</location>
        <topology evidence="1">Multi-pass membrane protein</topology>
    </subcellularLocation>
</comment>
<dbReference type="GO" id="GO:0004930">
    <property type="term" value="F:G protein-coupled receptor activity"/>
    <property type="evidence" value="ECO:0007669"/>
    <property type="project" value="UniProtKB-KW"/>
</dbReference>
<keyword evidence="7" id="KW-1015">Disulfide bond</keyword>
<evidence type="ECO:0000256" key="5">
    <source>
        <dbReference type="ARBA" id="ARBA00023040"/>
    </source>
</evidence>
<dbReference type="InterPro" id="IPR017452">
    <property type="entry name" value="GPCR_Rhodpsn_7TM"/>
</dbReference>
<evidence type="ECO:0000313" key="13">
    <source>
        <dbReference type="EMBL" id="CAH3106745.1"/>
    </source>
</evidence>
<dbReference type="PANTHER" id="PTHR24248:SF125">
    <property type="entry name" value="DOPAMINE D2-LIKE RECEPTOR"/>
    <property type="match status" value="1"/>
</dbReference>
<feature type="domain" description="G-protein coupled receptors family 1 profile" evidence="12">
    <location>
        <begin position="42"/>
        <end position="298"/>
    </location>
</feature>
<keyword evidence="14" id="KW-1185">Reference proteome</keyword>
<evidence type="ECO:0000256" key="1">
    <source>
        <dbReference type="ARBA" id="ARBA00004651"/>
    </source>
</evidence>
<reference evidence="13 14" key="1">
    <citation type="submission" date="2022-05" db="EMBL/GenBank/DDBJ databases">
        <authorList>
            <consortium name="Genoscope - CEA"/>
            <person name="William W."/>
        </authorList>
    </citation>
    <scope>NUCLEOTIDE SEQUENCE [LARGE SCALE GENOMIC DNA]</scope>
</reference>
<feature type="transmembrane region" description="Helical" evidence="11">
    <location>
        <begin position="278"/>
        <end position="301"/>
    </location>
</feature>
<keyword evidence="4 11" id="KW-1133">Transmembrane helix</keyword>
<proteinExistence type="inferred from homology"/>
<feature type="transmembrane region" description="Helical" evidence="11">
    <location>
        <begin position="237"/>
        <end position="258"/>
    </location>
</feature>
<dbReference type="SUPFAM" id="SSF81321">
    <property type="entry name" value="Family A G protein-coupled receptor-like"/>
    <property type="match status" value="1"/>
</dbReference>
<gene>
    <name evidence="13" type="ORF">PMEA_00001675</name>
</gene>
<accession>A0AAU9W9L9</accession>
<evidence type="ECO:0000259" key="12">
    <source>
        <dbReference type="PROSITE" id="PS50262"/>
    </source>
</evidence>
<dbReference type="PROSITE" id="PS00237">
    <property type="entry name" value="G_PROTEIN_RECEP_F1_1"/>
    <property type="match status" value="1"/>
</dbReference>
<evidence type="ECO:0000256" key="9">
    <source>
        <dbReference type="ARBA" id="ARBA00023224"/>
    </source>
</evidence>
<name>A0AAU9W9L9_9CNID</name>
<evidence type="ECO:0000256" key="4">
    <source>
        <dbReference type="ARBA" id="ARBA00022989"/>
    </source>
</evidence>